<comment type="catalytic activity">
    <reaction evidence="1">
        <text>ATP + protein L-histidine = ADP + protein N-phospho-L-histidine.</text>
        <dbReference type="EC" id="2.7.13.3"/>
    </reaction>
</comment>
<dbReference type="InterPro" id="IPR036097">
    <property type="entry name" value="HisK_dim/P_sf"/>
</dbReference>
<dbReference type="Proteomes" id="UP000236884">
    <property type="component" value="Chromosome"/>
</dbReference>
<name>A0A0S3PQK2_9BRAD</name>
<dbReference type="InterPro" id="IPR005467">
    <property type="entry name" value="His_kinase_dom"/>
</dbReference>
<gene>
    <name evidence="8" type="ORF">GJW-30_1_00707</name>
</gene>
<sequence length="717" mass="78910">MVSAQHSLPPFLATGGIGGVIGQTDWSVSPLGAPEKWPGVLVHTMNWVLRAEAQIVLFWGPEYVALYNDAYAPSIGAKHPAALGRPAREFWAELWDDLEPLLRGVRETGKTYVAKDRPFYIERHGYGEQVYFDISYSAIPESETGIAGILCIVSETTERVEAQRKLATDRERLSQMFDQAPSFMALLTGPEHIFEFANASYKSLIGDREIVGKPVRAALPEIETQGLGELLDRVFQTGEPYVGNEVPVMLHGGAGSEPRERILNFVYQPIKRTDGTTSGIFVEGVDVTERVVATRARETLIRDLQAAETNLKELNDTLESRIASAIAEREQAEEALRQAQKMETVGQLTGGIAHDFNNLLQIITGNLETLARNLPQDASRLRRAAENAMTGAKRATTLTQRLLAFSRRQPLAPKSVEPNKLISEMSELLHRTLGETVEIETVLSPRLWQIEVDPNQLEIAMINLAVNARDAMPDGGKLTIETSNVHLDRDYAAANAEVIPGQYTSICVSDTGCGMNADTLTRVFEPFFTTKEVGKGTGLGLSMVYGFIKQSGGHVKIYSEPNSGTTVRLYLPRQIGSASTEEVERKEIVPEGSKEETILVCEDDDDVRTYSVETLRELGYRVLEAHDARAALSLLERQTGEVHLLFTDVVLPGGMTGATLAKKAQALRPNMKVLFTTGYARNAIVHHGRLDPGVELITKPFTYSDLAARVRDVLDLG</sequence>
<evidence type="ECO:0000313" key="8">
    <source>
        <dbReference type="EMBL" id="BAT58186.1"/>
    </source>
</evidence>
<evidence type="ECO:0000313" key="9">
    <source>
        <dbReference type="Proteomes" id="UP000236884"/>
    </source>
</evidence>
<feature type="coiled-coil region" evidence="5">
    <location>
        <begin position="297"/>
        <end position="342"/>
    </location>
</feature>
<dbReference type="Pfam" id="PF00512">
    <property type="entry name" value="HisKA"/>
    <property type="match status" value="1"/>
</dbReference>
<dbReference type="AlphaFoldDB" id="A0A0S3PQK2"/>
<evidence type="ECO:0000256" key="5">
    <source>
        <dbReference type="SAM" id="Coils"/>
    </source>
</evidence>
<feature type="domain" description="Histidine kinase" evidence="6">
    <location>
        <begin position="351"/>
        <end position="575"/>
    </location>
</feature>
<dbReference type="SUPFAM" id="SSF55874">
    <property type="entry name" value="ATPase domain of HSP90 chaperone/DNA topoisomerase II/histidine kinase"/>
    <property type="match status" value="1"/>
</dbReference>
<dbReference type="InterPro" id="IPR036890">
    <property type="entry name" value="HATPase_C_sf"/>
</dbReference>
<dbReference type="Pfam" id="PF00072">
    <property type="entry name" value="Response_reg"/>
    <property type="match status" value="1"/>
</dbReference>
<dbReference type="Pfam" id="PF08448">
    <property type="entry name" value="PAS_4"/>
    <property type="match status" value="1"/>
</dbReference>
<dbReference type="PANTHER" id="PTHR43065:SF49">
    <property type="entry name" value="HISTIDINE KINASE"/>
    <property type="match status" value="1"/>
</dbReference>
<dbReference type="PRINTS" id="PR00344">
    <property type="entry name" value="BCTRLSENSOR"/>
</dbReference>
<dbReference type="SUPFAM" id="SSF52172">
    <property type="entry name" value="CheY-like"/>
    <property type="match status" value="1"/>
</dbReference>
<keyword evidence="5" id="KW-0175">Coiled coil</keyword>
<dbReference type="Gene3D" id="3.30.565.10">
    <property type="entry name" value="Histidine kinase-like ATPase, C-terminal domain"/>
    <property type="match status" value="1"/>
</dbReference>
<keyword evidence="9" id="KW-1185">Reference proteome</keyword>
<dbReference type="EMBL" id="AP014946">
    <property type="protein sequence ID" value="BAT58186.1"/>
    <property type="molecule type" value="Genomic_DNA"/>
</dbReference>
<feature type="domain" description="Response regulatory" evidence="7">
    <location>
        <begin position="597"/>
        <end position="714"/>
    </location>
</feature>
<evidence type="ECO:0000256" key="1">
    <source>
        <dbReference type="ARBA" id="ARBA00000085"/>
    </source>
</evidence>
<dbReference type="Gene3D" id="3.40.50.2300">
    <property type="match status" value="1"/>
</dbReference>
<dbReference type="PROSITE" id="PS50110">
    <property type="entry name" value="RESPONSE_REGULATORY"/>
    <property type="match status" value="1"/>
</dbReference>
<dbReference type="Pfam" id="PF02518">
    <property type="entry name" value="HATPase_c"/>
    <property type="match status" value="1"/>
</dbReference>
<protein>
    <recommendedName>
        <fullName evidence="2">histidine kinase</fullName>
        <ecNumber evidence="2">2.7.13.3</ecNumber>
    </recommendedName>
</protein>
<dbReference type="EC" id="2.7.13.3" evidence="2"/>
<dbReference type="SMART" id="SM00448">
    <property type="entry name" value="REC"/>
    <property type="match status" value="1"/>
</dbReference>
<dbReference type="PANTHER" id="PTHR43065">
    <property type="entry name" value="SENSOR HISTIDINE KINASE"/>
    <property type="match status" value="1"/>
</dbReference>
<dbReference type="InterPro" id="IPR003661">
    <property type="entry name" value="HisK_dim/P_dom"/>
</dbReference>
<proteinExistence type="predicted"/>
<dbReference type="SUPFAM" id="SSF47384">
    <property type="entry name" value="Homodimeric domain of signal transducing histidine kinase"/>
    <property type="match status" value="1"/>
</dbReference>
<dbReference type="CDD" id="cd16919">
    <property type="entry name" value="HATPase_CckA-like"/>
    <property type="match status" value="1"/>
</dbReference>
<dbReference type="Gene3D" id="3.30.450.20">
    <property type="entry name" value="PAS domain"/>
    <property type="match status" value="2"/>
</dbReference>
<dbReference type="InterPro" id="IPR035965">
    <property type="entry name" value="PAS-like_dom_sf"/>
</dbReference>
<evidence type="ECO:0000256" key="2">
    <source>
        <dbReference type="ARBA" id="ARBA00012438"/>
    </source>
</evidence>
<dbReference type="InterPro" id="IPR003594">
    <property type="entry name" value="HATPase_dom"/>
</dbReference>
<dbReference type="GO" id="GO:0000155">
    <property type="term" value="F:phosphorelay sensor kinase activity"/>
    <property type="evidence" value="ECO:0007669"/>
    <property type="project" value="InterPro"/>
</dbReference>
<accession>A0A0S3PQK2</accession>
<organism evidence="8 9">
    <name type="scientific">Variibacter gotjawalensis</name>
    <dbReference type="NCBI Taxonomy" id="1333996"/>
    <lineage>
        <taxon>Bacteria</taxon>
        <taxon>Pseudomonadati</taxon>
        <taxon>Pseudomonadota</taxon>
        <taxon>Alphaproteobacteria</taxon>
        <taxon>Hyphomicrobiales</taxon>
        <taxon>Nitrobacteraceae</taxon>
        <taxon>Variibacter</taxon>
    </lineage>
</organism>
<dbReference type="PROSITE" id="PS50109">
    <property type="entry name" value="HIS_KIN"/>
    <property type="match status" value="1"/>
</dbReference>
<dbReference type="KEGG" id="vgo:GJW-30_1_00707"/>
<reference evidence="8 9" key="1">
    <citation type="submission" date="2015-08" db="EMBL/GenBank/DDBJ databases">
        <title>Investigation of the bacterial diversity of lava forest soil.</title>
        <authorList>
            <person name="Lee J.S."/>
        </authorList>
    </citation>
    <scope>NUCLEOTIDE SEQUENCE [LARGE SCALE GENOMIC DNA]</scope>
    <source>
        <strain evidence="8 9">GJW-30</strain>
    </source>
</reference>
<dbReference type="SMART" id="SM00387">
    <property type="entry name" value="HATPase_c"/>
    <property type="match status" value="1"/>
</dbReference>
<dbReference type="CDD" id="cd18161">
    <property type="entry name" value="REC_hyHK_blue-like"/>
    <property type="match status" value="1"/>
</dbReference>
<dbReference type="InterPro" id="IPR001789">
    <property type="entry name" value="Sig_transdc_resp-reg_receiver"/>
</dbReference>
<evidence type="ECO:0000256" key="3">
    <source>
        <dbReference type="ARBA" id="ARBA00022553"/>
    </source>
</evidence>
<dbReference type="Gene3D" id="1.10.287.130">
    <property type="match status" value="1"/>
</dbReference>
<dbReference type="SMART" id="SM00388">
    <property type="entry name" value="HisKA"/>
    <property type="match status" value="1"/>
</dbReference>
<keyword evidence="3 4" id="KW-0597">Phosphoprotein</keyword>
<evidence type="ECO:0000259" key="6">
    <source>
        <dbReference type="PROSITE" id="PS50109"/>
    </source>
</evidence>
<dbReference type="SUPFAM" id="SSF55785">
    <property type="entry name" value="PYP-like sensor domain (PAS domain)"/>
    <property type="match status" value="2"/>
</dbReference>
<feature type="modified residue" description="4-aspartylphosphate" evidence="4">
    <location>
        <position position="648"/>
    </location>
</feature>
<dbReference type="InterPro" id="IPR013656">
    <property type="entry name" value="PAS_4"/>
</dbReference>
<evidence type="ECO:0000259" key="7">
    <source>
        <dbReference type="PROSITE" id="PS50110"/>
    </source>
</evidence>
<dbReference type="InterPro" id="IPR004358">
    <property type="entry name" value="Sig_transdc_His_kin-like_C"/>
</dbReference>
<evidence type="ECO:0000256" key="4">
    <source>
        <dbReference type="PROSITE-ProRule" id="PRU00169"/>
    </source>
</evidence>
<dbReference type="InterPro" id="IPR011006">
    <property type="entry name" value="CheY-like_superfamily"/>
</dbReference>